<reference evidence="1 2" key="1">
    <citation type="journal article" date="2013" name="Genome Announc.">
        <title>Complete Genome Sequence of a Chinese Strain of 'Candidatus Liberibacter asiaticus'.</title>
        <authorList>
            <person name="Lin H."/>
            <person name="Han C.S."/>
            <person name="Liu B."/>
            <person name="Lou B."/>
            <person name="Bai X."/>
            <person name="Deng C."/>
            <person name="Civerolo E.L."/>
            <person name="Gupta G."/>
        </authorList>
    </citation>
    <scope>NUCLEOTIDE SEQUENCE [LARGE SCALE GENOMIC DNA]</scope>
    <source>
        <strain evidence="2">gxpsy</strain>
    </source>
</reference>
<evidence type="ECO:0000313" key="2">
    <source>
        <dbReference type="Proteomes" id="UP000011820"/>
    </source>
</evidence>
<protein>
    <submittedName>
        <fullName evidence="1">Uncharacterized protein</fullName>
    </submittedName>
</protein>
<accession>A0ABM5NHB4</accession>
<gene>
    <name evidence="1" type="ORF">WSI_05180</name>
</gene>
<organism evidence="1 2">
    <name type="scientific">Candidatus Liberibacter asiaticus str. gxpsy</name>
    <dbReference type="NCBI Taxonomy" id="1174529"/>
    <lineage>
        <taxon>Bacteria</taxon>
        <taxon>Pseudomonadati</taxon>
        <taxon>Pseudomonadota</taxon>
        <taxon>Alphaproteobacteria</taxon>
        <taxon>Hyphomicrobiales</taxon>
        <taxon>Rhizobiaceae</taxon>
        <taxon>Liberibacter</taxon>
    </lineage>
</organism>
<proteinExistence type="predicted"/>
<dbReference type="EMBL" id="CP004005">
    <property type="protein sequence ID" value="AGH17393.1"/>
    <property type="molecule type" value="Genomic_DNA"/>
</dbReference>
<keyword evidence="2" id="KW-1185">Reference proteome</keyword>
<sequence>MWRRVFAITLFSSIPLQKISFLPQIFSLIITCGAQGKYCVLSANFQLNKLDNSKTAKENLDSFFATY</sequence>
<evidence type="ECO:0000313" key="1">
    <source>
        <dbReference type="EMBL" id="AGH17393.1"/>
    </source>
</evidence>
<dbReference type="Proteomes" id="UP000011820">
    <property type="component" value="Chromosome"/>
</dbReference>
<name>A0ABM5NHB4_LIBAS</name>